<feature type="transmembrane region" description="Helical" evidence="1">
    <location>
        <begin position="418"/>
        <end position="439"/>
    </location>
</feature>
<evidence type="ECO:0008006" key="4">
    <source>
        <dbReference type="Google" id="ProtNLM"/>
    </source>
</evidence>
<feature type="transmembrane region" description="Helical" evidence="1">
    <location>
        <begin position="21"/>
        <end position="40"/>
    </location>
</feature>
<evidence type="ECO:0000313" key="3">
    <source>
        <dbReference type="Proteomes" id="UP000179284"/>
    </source>
</evidence>
<feature type="transmembrane region" description="Helical" evidence="1">
    <location>
        <begin position="209"/>
        <end position="233"/>
    </location>
</feature>
<feature type="transmembrane region" description="Helical" evidence="1">
    <location>
        <begin position="86"/>
        <end position="105"/>
    </location>
</feature>
<accession>A0A1D9P4H5</accession>
<feature type="transmembrane region" description="Helical" evidence="1">
    <location>
        <begin position="302"/>
        <end position="324"/>
    </location>
</feature>
<protein>
    <recommendedName>
        <fullName evidence="4">Glycosyltransferase RgtA/B/C/D-like domain-containing protein</fullName>
    </recommendedName>
</protein>
<feature type="transmembrane region" description="Helical" evidence="1">
    <location>
        <begin position="137"/>
        <end position="155"/>
    </location>
</feature>
<reference evidence="3" key="1">
    <citation type="submission" date="2016-10" db="EMBL/GenBank/DDBJ databases">
        <title>The complete genome sequence of the rumen bacterium Butyrivibrio hungatei MB2003.</title>
        <authorList>
            <person name="Palevich N."/>
            <person name="Kelly W.J."/>
            <person name="Leahy S.C."/>
            <person name="Altermann E."/>
            <person name="Rakonjac J."/>
            <person name="Attwood G.T."/>
        </authorList>
    </citation>
    <scope>NUCLEOTIDE SEQUENCE [LARGE SCALE GENOMIC DNA]</scope>
    <source>
        <strain evidence="3">MB2003</strain>
    </source>
</reference>
<organism evidence="2 3">
    <name type="scientific">Butyrivibrio hungatei</name>
    <dbReference type="NCBI Taxonomy" id="185008"/>
    <lineage>
        <taxon>Bacteria</taxon>
        <taxon>Bacillati</taxon>
        <taxon>Bacillota</taxon>
        <taxon>Clostridia</taxon>
        <taxon>Lachnospirales</taxon>
        <taxon>Lachnospiraceae</taxon>
        <taxon>Butyrivibrio</taxon>
    </lineage>
</organism>
<keyword evidence="1" id="KW-1133">Transmembrane helix</keyword>
<gene>
    <name evidence="2" type="ORF">bhn_I2417</name>
</gene>
<dbReference type="Proteomes" id="UP000179284">
    <property type="component" value="Chromosome I"/>
</dbReference>
<evidence type="ECO:0000313" key="2">
    <source>
        <dbReference type="EMBL" id="AOZ97449.1"/>
    </source>
</evidence>
<evidence type="ECO:0000256" key="1">
    <source>
        <dbReference type="SAM" id="Phobius"/>
    </source>
</evidence>
<feature type="transmembrane region" description="Helical" evidence="1">
    <location>
        <begin position="330"/>
        <end position="352"/>
    </location>
</feature>
<feature type="transmembrane region" description="Helical" evidence="1">
    <location>
        <begin position="273"/>
        <end position="290"/>
    </location>
</feature>
<keyword evidence="3" id="KW-1185">Reference proteome</keyword>
<name>A0A1D9P4H5_9FIRM</name>
<keyword evidence="1" id="KW-0812">Transmembrane</keyword>
<dbReference type="AlphaFoldDB" id="A0A1D9P4H5"/>
<feature type="transmembrane region" description="Helical" evidence="1">
    <location>
        <begin position="175"/>
        <end position="197"/>
    </location>
</feature>
<sequence length="581" mass="65610">MLNNIRSYFYNFKRFQRPLERYFFPVVLLLYPLIGVNQGIDISDTMYSLTNYEYMGSLDPMWLFSTYLSNVFGKLIMLLPGAGTMLGFSIYCSFITSAIALIAYYCLQRFMPGWMIFIGEFIAESICFCPRVILYNYLTYLLFTVGTILLIHGILQWQRQNLFLFLAGICFGLNVLVRFPNIVETAMILALWFYGLITKDRLVEVLKRTGICILGFLAGMLVPIAIISIKYGFMAYPNMISSLFGMTEGASDYSGGGMIALIVEAYLTTLSDMIIMLPCIAAGIIMFMLLPKRYVLIKKLLFIGGLLVLIRYYFAIGVITRNYYYYDSMFQLAMMFIIAGIVLSLIGSLGLLNGSKEEQTLSFVTLLLILVTPIGSNNYTFPILNNLFIIAPIVLWLFRRMIQRAGEADYNFAWESTITAVIVALFIQGALFHMGYSFVDGADGTPRDSTVSVDKLSGMITTQYNAQSLDELKDALEKADLLQTKVILFGGIPGISYMFDMEPAINTAWPDLDSYSIDKFDSQLMELNASDNATPTVIVSKEMADYSLVGAKYDILLDYIANHDYNKIFESERFIVFAESK</sequence>
<proteinExistence type="predicted"/>
<keyword evidence="1" id="KW-0472">Membrane</keyword>
<dbReference type="KEGG" id="bhu:bhn_I2417"/>
<dbReference type="EMBL" id="CP017831">
    <property type="protein sequence ID" value="AOZ97449.1"/>
    <property type="molecule type" value="Genomic_DNA"/>
</dbReference>
<feature type="transmembrane region" description="Helical" evidence="1">
    <location>
        <begin position="381"/>
        <end position="398"/>
    </location>
</feature>
<feature type="transmembrane region" description="Helical" evidence="1">
    <location>
        <begin position="359"/>
        <end position="375"/>
    </location>
</feature>